<organism evidence="2 3">
    <name type="scientific">Nocardiopsis mwathae</name>
    <dbReference type="NCBI Taxonomy" id="1472723"/>
    <lineage>
        <taxon>Bacteria</taxon>
        <taxon>Bacillati</taxon>
        <taxon>Actinomycetota</taxon>
        <taxon>Actinomycetes</taxon>
        <taxon>Streptosporangiales</taxon>
        <taxon>Nocardiopsidaceae</taxon>
        <taxon>Nocardiopsis</taxon>
    </lineage>
</organism>
<name>A0A7X0D7V2_9ACTN</name>
<dbReference type="Pfam" id="PF12146">
    <property type="entry name" value="Hydrolase_4"/>
    <property type="match status" value="1"/>
</dbReference>
<keyword evidence="3" id="KW-1185">Reference proteome</keyword>
<accession>A0A7X0D7V2</accession>
<dbReference type="InterPro" id="IPR029058">
    <property type="entry name" value="AB_hydrolase_fold"/>
</dbReference>
<protein>
    <submittedName>
        <fullName evidence="2">Pimeloyl-ACP methyl ester carboxylesterase</fullName>
    </submittedName>
</protein>
<dbReference type="AlphaFoldDB" id="A0A7X0D7V2"/>
<comment type="caution">
    <text evidence="2">The sequence shown here is derived from an EMBL/GenBank/DDBJ whole genome shotgun (WGS) entry which is preliminary data.</text>
</comment>
<dbReference type="Gene3D" id="3.40.50.1820">
    <property type="entry name" value="alpha/beta hydrolase"/>
    <property type="match status" value="1"/>
</dbReference>
<dbReference type="SUPFAM" id="SSF53474">
    <property type="entry name" value="alpha/beta-Hydrolases"/>
    <property type="match status" value="1"/>
</dbReference>
<reference evidence="2 3" key="1">
    <citation type="submission" date="2020-08" db="EMBL/GenBank/DDBJ databases">
        <title>Sequencing the genomes of 1000 actinobacteria strains.</title>
        <authorList>
            <person name="Klenk H.-P."/>
        </authorList>
    </citation>
    <scope>NUCLEOTIDE SEQUENCE [LARGE SCALE GENOMIC DNA]</scope>
    <source>
        <strain evidence="2 3">DSM 46659</strain>
    </source>
</reference>
<gene>
    <name evidence="2" type="ORF">HNR23_004918</name>
</gene>
<proteinExistence type="predicted"/>
<dbReference type="InterPro" id="IPR022742">
    <property type="entry name" value="Hydrolase_4"/>
</dbReference>
<dbReference type="Proteomes" id="UP000546642">
    <property type="component" value="Unassembled WGS sequence"/>
</dbReference>
<dbReference type="EMBL" id="JACHDS010000001">
    <property type="protein sequence ID" value="MBB6174858.1"/>
    <property type="molecule type" value="Genomic_DNA"/>
</dbReference>
<sequence>MFVRLGERLAAEGFTAIRFSFRGHGESGGATEGVTIAGEMLDIQAVIAHAIEEAPVPITLVAASFGAVPVALMLPALEKQISSLVLWNPVLDLDHTFVHPQLPWGTENFGPDQQLQLHEQGRLLIDGEFPIGQVLWREFTRYEPLKEFNRSHTPALVIHGDQDSYVSYEIARSAAEARPNTEFRTIEGSDHGFDSREREDEAIGHTLKWLTSGGAA</sequence>
<evidence type="ECO:0000313" key="3">
    <source>
        <dbReference type="Proteomes" id="UP000546642"/>
    </source>
</evidence>
<evidence type="ECO:0000313" key="2">
    <source>
        <dbReference type="EMBL" id="MBB6174858.1"/>
    </source>
</evidence>
<evidence type="ECO:0000259" key="1">
    <source>
        <dbReference type="Pfam" id="PF12146"/>
    </source>
</evidence>
<feature type="domain" description="Serine aminopeptidase S33" evidence="1">
    <location>
        <begin position="3"/>
        <end position="100"/>
    </location>
</feature>